<dbReference type="Pfam" id="PF05380">
    <property type="entry name" value="Peptidase_A17"/>
    <property type="match status" value="1"/>
</dbReference>
<gene>
    <name evidence="2" type="primary">LOC105361122</name>
</gene>
<keyword evidence="1" id="KW-1185">Reference proteome</keyword>
<dbReference type="RefSeq" id="XP_011496530.1">
    <property type="nucleotide sequence ID" value="XM_011498228.1"/>
</dbReference>
<name>A0AAJ7DU35_9HYME</name>
<sequence length="517" mass="59299">MNMFMTQYENRNHMRRLPTNYQSNKMAYYLPHHGVLKPDSSTTKLRVVFNGSSPSSTGRSLNDIMHTYADLNPNIVDVLIWIHKYRYLFSTDITKMYRQILVHQDDWDLQRILWIDELGNEVIYQSTTVTYGTRAAPFLAVRTLLQLIQDAVPPIKYGRYVDNIFGGADNPTQLVGTTTQLRDLCMAGGFALAKWHSTNEEVITAIEVPPNPKQSFNLTEDATKILGLQWRSHEDIFSFSTSLAPQATTTSKRTILSDIAKLFDPLGFASPVIIRAKLLLQELWLHSVEWNDPLPAQVVNRWHTIRRELQTLNELTIPRWFKTKETSNIELHGFADASQLAMAAVIYMAIYNEENEPTVTFICSKTRVAPLKKLTITKLELTTALLLSKLTTRIKTSLNLRIRATHLWTDSRVNLTWIKAHPSRWKEFVCNRVTQIQELTAEAQWRYVPGTSNPADCASRGLTTQQLKTHPLWWTDPPWTLTPNSWPTQPIDKEDQCDQEARPSISLIATIKTSEYD</sequence>
<evidence type="ECO:0000313" key="1">
    <source>
        <dbReference type="Proteomes" id="UP000695007"/>
    </source>
</evidence>
<dbReference type="InterPro" id="IPR043502">
    <property type="entry name" value="DNA/RNA_pol_sf"/>
</dbReference>
<protein>
    <submittedName>
        <fullName evidence="2">Uncharacterized protein LOC105361122</fullName>
    </submittedName>
</protein>
<dbReference type="SUPFAM" id="SSF56672">
    <property type="entry name" value="DNA/RNA polymerases"/>
    <property type="match status" value="1"/>
</dbReference>
<dbReference type="Proteomes" id="UP000695007">
    <property type="component" value="Unplaced"/>
</dbReference>
<accession>A0AAJ7DU35</accession>
<reference evidence="2" key="1">
    <citation type="submission" date="2025-08" db="UniProtKB">
        <authorList>
            <consortium name="RefSeq"/>
        </authorList>
    </citation>
    <scope>IDENTIFICATION</scope>
</reference>
<dbReference type="InterPro" id="IPR008042">
    <property type="entry name" value="Retrotrans_Pao"/>
</dbReference>
<proteinExistence type="predicted"/>
<dbReference type="GO" id="GO:0071897">
    <property type="term" value="P:DNA biosynthetic process"/>
    <property type="evidence" value="ECO:0007669"/>
    <property type="project" value="UniProtKB-ARBA"/>
</dbReference>
<evidence type="ECO:0000313" key="2">
    <source>
        <dbReference type="RefSeq" id="XP_011496530.1"/>
    </source>
</evidence>
<dbReference type="KEGG" id="csol:105361122"/>
<dbReference type="AlphaFoldDB" id="A0AAJ7DU35"/>
<dbReference type="GeneID" id="105361122"/>
<dbReference type="PANTHER" id="PTHR47331">
    <property type="entry name" value="PHD-TYPE DOMAIN-CONTAINING PROTEIN"/>
    <property type="match status" value="1"/>
</dbReference>
<organism evidence="1 2">
    <name type="scientific">Ceratosolen solmsi marchali</name>
    <dbReference type="NCBI Taxonomy" id="326594"/>
    <lineage>
        <taxon>Eukaryota</taxon>
        <taxon>Metazoa</taxon>
        <taxon>Ecdysozoa</taxon>
        <taxon>Arthropoda</taxon>
        <taxon>Hexapoda</taxon>
        <taxon>Insecta</taxon>
        <taxon>Pterygota</taxon>
        <taxon>Neoptera</taxon>
        <taxon>Endopterygota</taxon>
        <taxon>Hymenoptera</taxon>
        <taxon>Apocrita</taxon>
        <taxon>Proctotrupomorpha</taxon>
        <taxon>Chalcidoidea</taxon>
        <taxon>Agaonidae</taxon>
        <taxon>Agaoninae</taxon>
        <taxon>Ceratosolen</taxon>
    </lineage>
</organism>